<dbReference type="Proteomes" id="UP001589532">
    <property type="component" value="Unassembled WGS sequence"/>
</dbReference>
<evidence type="ECO:0000313" key="3">
    <source>
        <dbReference type="Proteomes" id="UP001589532"/>
    </source>
</evidence>
<proteinExistence type="predicted"/>
<evidence type="ECO:0000256" key="1">
    <source>
        <dbReference type="SAM" id="MobiDB-lite"/>
    </source>
</evidence>
<sequence>MMNHEAIFDQPDLIPSGEDTDLPVATTYHATATRTGKLWTAIAELPGGHTVQAQGATWADVRSNIAGLIFDTLKAEPGTVGVHLAPADPDAAAAIAAVYDARQARVLAEQAERDAVRRTARLLKAQGWNTRDSGSALSMSHQRMSQILAEPAA</sequence>
<organism evidence="2 3">
    <name type="scientific">Nonomuraea helvata</name>
    <dbReference type="NCBI Taxonomy" id="37484"/>
    <lineage>
        <taxon>Bacteria</taxon>
        <taxon>Bacillati</taxon>
        <taxon>Actinomycetota</taxon>
        <taxon>Actinomycetes</taxon>
        <taxon>Streptosporangiales</taxon>
        <taxon>Streptosporangiaceae</taxon>
        <taxon>Nonomuraea</taxon>
    </lineage>
</organism>
<feature type="compositionally biased region" description="Polar residues" evidence="1">
    <location>
        <begin position="131"/>
        <end position="145"/>
    </location>
</feature>
<evidence type="ECO:0008006" key="4">
    <source>
        <dbReference type="Google" id="ProtNLM"/>
    </source>
</evidence>
<accession>A0ABV5S7A8</accession>
<comment type="caution">
    <text evidence="2">The sequence shown here is derived from an EMBL/GenBank/DDBJ whole genome shotgun (WGS) entry which is preliminary data.</text>
</comment>
<reference evidence="2 3" key="1">
    <citation type="submission" date="2024-09" db="EMBL/GenBank/DDBJ databases">
        <authorList>
            <person name="Sun Q."/>
            <person name="Mori K."/>
        </authorList>
    </citation>
    <scope>NUCLEOTIDE SEQUENCE [LARGE SCALE GENOMIC DNA]</scope>
    <source>
        <strain evidence="2 3">JCM 3143</strain>
    </source>
</reference>
<dbReference type="EMBL" id="JBHMBW010000034">
    <property type="protein sequence ID" value="MFB9627500.1"/>
    <property type="molecule type" value="Genomic_DNA"/>
</dbReference>
<name>A0ABV5S7A8_9ACTN</name>
<evidence type="ECO:0000313" key="2">
    <source>
        <dbReference type="EMBL" id="MFB9627500.1"/>
    </source>
</evidence>
<dbReference type="RefSeq" id="WP_345000467.1">
    <property type="nucleotide sequence ID" value="NZ_BAAAXV010000009.1"/>
</dbReference>
<feature type="region of interest" description="Disordered" evidence="1">
    <location>
        <begin position="131"/>
        <end position="153"/>
    </location>
</feature>
<protein>
    <recommendedName>
        <fullName evidence="4">Type II toxin-antitoxin system HicB family antitoxin</fullName>
    </recommendedName>
</protein>
<gene>
    <name evidence="2" type="ORF">ACFFSA_30845</name>
</gene>
<keyword evidence="3" id="KW-1185">Reference proteome</keyword>